<protein>
    <recommendedName>
        <fullName evidence="4">Thioredoxin domain-containing protein</fullName>
    </recommendedName>
</protein>
<comment type="similarity">
    <text evidence="1">Belongs to the protein disulfide isomerase family.</text>
</comment>
<dbReference type="Gene3D" id="3.40.30.10">
    <property type="entry name" value="Glutaredoxin"/>
    <property type="match status" value="1"/>
</dbReference>
<dbReference type="InterPro" id="IPR051063">
    <property type="entry name" value="PDI"/>
</dbReference>
<organism evidence="5 6">
    <name type="scientific">Euplotes crassus</name>
    <dbReference type="NCBI Taxonomy" id="5936"/>
    <lineage>
        <taxon>Eukaryota</taxon>
        <taxon>Sar</taxon>
        <taxon>Alveolata</taxon>
        <taxon>Ciliophora</taxon>
        <taxon>Intramacronucleata</taxon>
        <taxon>Spirotrichea</taxon>
        <taxon>Hypotrichia</taxon>
        <taxon>Euplotida</taxon>
        <taxon>Euplotidae</taxon>
        <taxon>Moneuplotes</taxon>
    </lineage>
</organism>
<evidence type="ECO:0000313" key="5">
    <source>
        <dbReference type="EMBL" id="CAI2383205.1"/>
    </source>
</evidence>
<keyword evidence="2 3" id="KW-0732">Signal</keyword>
<evidence type="ECO:0000259" key="4">
    <source>
        <dbReference type="PROSITE" id="PS51352"/>
    </source>
</evidence>
<dbReference type="EMBL" id="CAMPGE010025450">
    <property type="protein sequence ID" value="CAI2383205.1"/>
    <property type="molecule type" value="Genomic_DNA"/>
</dbReference>
<dbReference type="Pfam" id="PF00085">
    <property type="entry name" value="Thioredoxin"/>
    <property type="match status" value="1"/>
</dbReference>
<accession>A0AAD1Y1U2</accession>
<comment type="caution">
    <text evidence="5">The sequence shown here is derived from an EMBL/GenBank/DDBJ whole genome shotgun (WGS) entry which is preliminary data.</text>
</comment>
<feature type="chain" id="PRO_5042254941" description="Thioredoxin domain-containing protein" evidence="3">
    <location>
        <begin position="17"/>
        <end position="143"/>
    </location>
</feature>
<evidence type="ECO:0000256" key="2">
    <source>
        <dbReference type="ARBA" id="ARBA00022729"/>
    </source>
</evidence>
<dbReference type="Proteomes" id="UP001295684">
    <property type="component" value="Unassembled WGS sequence"/>
</dbReference>
<dbReference type="PANTHER" id="PTHR45672">
    <property type="entry name" value="PROTEIN DISULFIDE-ISOMERASE C17H9.14C-RELATED"/>
    <property type="match status" value="1"/>
</dbReference>
<feature type="domain" description="Thioredoxin" evidence="4">
    <location>
        <begin position="12"/>
        <end position="128"/>
    </location>
</feature>
<dbReference type="GO" id="GO:0006457">
    <property type="term" value="P:protein folding"/>
    <property type="evidence" value="ECO:0007669"/>
    <property type="project" value="TreeGrafter"/>
</dbReference>
<sequence length="143" mass="16416">MKYFILAVLLISTIMAKSVELKTQDFLNGKVSNNKGDTTDTWIVKFFNPGCPHCKRFAKDWDDVANKLSDQGVNYGHVNCVKERPACERFNIWGVPTVLVFKDNHLEEYQGSYDYDSLSKYIINRNYDTSGLSERAAVPQNMY</sequence>
<feature type="signal peptide" evidence="3">
    <location>
        <begin position="1"/>
        <end position="16"/>
    </location>
</feature>
<dbReference type="PROSITE" id="PS51352">
    <property type="entry name" value="THIOREDOXIN_2"/>
    <property type="match status" value="1"/>
</dbReference>
<reference evidence="5" key="1">
    <citation type="submission" date="2023-07" db="EMBL/GenBank/DDBJ databases">
        <authorList>
            <consortium name="AG Swart"/>
            <person name="Singh M."/>
            <person name="Singh A."/>
            <person name="Seah K."/>
            <person name="Emmerich C."/>
        </authorList>
    </citation>
    <scope>NUCLEOTIDE SEQUENCE</scope>
    <source>
        <strain evidence="5">DP1</strain>
    </source>
</reference>
<dbReference type="PROSITE" id="PS00194">
    <property type="entry name" value="THIOREDOXIN_1"/>
    <property type="match status" value="1"/>
</dbReference>
<dbReference type="CDD" id="cd02961">
    <property type="entry name" value="PDI_a_family"/>
    <property type="match status" value="1"/>
</dbReference>
<keyword evidence="6" id="KW-1185">Reference proteome</keyword>
<dbReference type="InterPro" id="IPR013766">
    <property type="entry name" value="Thioredoxin_domain"/>
</dbReference>
<name>A0AAD1Y1U2_EUPCR</name>
<proteinExistence type="inferred from homology"/>
<dbReference type="InterPro" id="IPR017937">
    <property type="entry name" value="Thioredoxin_CS"/>
</dbReference>
<evidence type="ECO:0000256" key="3">
    <source>
        <dbReference type="SAM" id="SignalP"/>
    </source>
</evidence>
<evidence type="ECO:0000313" key="6">
    <source>
        <dbReference type="Proteomes" id="UP001295684"/>
    </source>
</evidence>
<dbReference type="PANTHER" id="PTHR45672:SF3">
    <property type="entry name" value="THIOREDOXIN DOMAIN-CONTAINING PROTEIN 5"/>
    <property type="match status" value="1"/>
</dbReference>
<dbReference type="AlphaFoldDB" id="A0AAD1Y1U2"/>
<gene>
    <name evidence="5" type="ORF">ECRASSUSDP1_LOCUS24699</name>
</gene>
<dbReference type="GO" id="GO:0005783">
    <property type="term" value="C:endoplasmic reticulum"/>
    <property type="evidence" value="ECO:0007669"/>
    <property type="project" value="TreeGrafter"/>
</dbReference>
<dbReference type="SUPFAM" id="SSF52833">
    <property type="entry name" value="Thioredoxin-like"/>
    <property type="match status" value="1"/>
</dbReference>
<dbReference type="GO" id="GO:0003756">
    <property type="term" value="F:protein disulfide isomerase activity"/>
    <property type="evidence" value="ECO:0007669"/>
    <property type="project" value="TreeGrafter"/>
</dbReference>
<dbReference type="InterPro" id="IPR036249">
    <property type="entry name" value="Thioredoxin-like_sf"/>
</dbReference>
<evidence type="ECO:0000256" key="1">
    <source>
        <dbReference type="ARBA" id="ARBA00006347"/>
    </source>
</evidence>